<keyword evidence="1" id="KW-0812">Transmembrane</keyword>
<accession>A0A1M6UUR6</accession>
<feature type="transmembrane region" description="Helical" evidence="1">
    <location>
        <begin position="12"/>
        <end position="29"/>
    </location>
</feature>
<protein>
    <submittedName>
        <fullName evidence="2">Uncharacterized protein</fullName>
    </submittedName>
</protein>
<gene>
    <name evidence="2" type="ORF">SAMN05444171_1680</name>
</gene>
<keyword evidence="1" id="KW-1133">Transmembrane helix</keyword>
<dbReference type="EMBL" id="FNTI01000001">
    <property type="protein sequence ID" value="SEC54558.1"/>
    <property type="molecule type" value="Genomic_DNA"/>
</dbReference>
<proteinExistence type="predicted"/>
<sequence length="36" mass="4029">MLALIEGHPNVDVIIFYILASALLAVILYRHHQKVG</sequence>
<evidence type="ECO:0000256" key="1">
    <source>
        <dbReference type="SAM" id="Phobius"/>
    </source>
</evidence>
<dbReference type="AlphaFoldDB" id="A0A1M6UUR6"/>
<keyword evidence="1" id="KW-0472">Membrane</keyword>
<name>A0A1M6UUR6_9BRAD</name>
<reference evidence="2 3" key="1">
    <citation type="submission" date="2016-10" db="EMBL/GenBank/DDBJ databases">
        <authorList>
            <person name="de Groot N.N."/>
        </authorList>
    </citation>
    <scope>NUCLEOTIDE SEQUENCE [LARGE SCALE GENOMIC DNA]</scope>
    <source>
        <strain evidence="2 3">GAS522</strain>
    </source>
</reference>
<evidence type="ECO:0000313" key="3">
    <source>
        <dbReference type="Proteomes" id="UP000183208"/>
    </source>
</evidence>
<evidence type="ECO:0000313" key="2">
    <source>
        <dbReference type="EMBL" id="SEC54558.1"/>
    </source>
</evidence>
<organism evidence="2 3">
    <name type="scientific">Bradyrhizobium lablabi</name>
    <dbReference type="NCBI Taxonomy" id="722472"/>
    <lineage>
        <taxon>Bacteria</taxon>
        <taxon>Pseudomonadati</taxon>
        <taxon>Pseudomonadota</taxon>
        <taxon>Alphaproteobacteria</taxon>
        <taxon>Hyphomicrobiales</taxon>
        <taxon>Nitrobacteraceae</taxon>
        <taxon>Bradyrhizobium</taxon>
    </lineage>
</organism>
<dbReference type="Proteomes" id="UP000183208">
    <property type="component" value="Unassembled WGS sequence"/>
</dbReference>